<keyword evidence="2 7" id="KW-0963">Cytoplasm</keyword>
<dbReference type="PROSITE" id="PS50126">
    <property type="entry name" value="S1"/>
    <property type="match status" value="1"/>
</dbReference>
<dbReference type="InterPro" id="IPR003029">
    <property type="entry name" value="S1_domain"/>
</dbReference>
<keyword evidence="4 7" id="KW-0694">RNA-binding</keyword>
<dbReference type="Gene3D" id="3.30.1480.10">
    <property type="entry name" value="NusA, N-terminal domain"/>
    <property type="match status" value="1"/>
</dbReference>
<dbReference type="InterPro" id="IPR012340">
    <property type="entry name" value="NA-bd_OB-fold"/>
</dbReference>
<dbReference type="InterPro" id="IPR009019">
    <property type="entry name" value="KH_sf_prok-type"/>
</dbReference>
<dbReference type="InterPro" id="IPR010995">
    <property type="entry name" value="DNA_repair_Rad51/TF_NusA_a-hlx"/>
</dbReference>
<dbReference type="PROSITE" id="PS50084">
    <property type="entry name" value="KH_TYPE_1"/>
    <property type="match status" value="1"/>
</dbReference>
<feature type="region of interest" description="Disordered" evidence="8">
    <location>
        <begin position="421"/>
        <end position="482"/>
    </location>
</feature>
<dbReference type="STRING" id="897.B2D07_17650"/>
<evidence type="ECO:0000256" key="8">
    <source>
        <dbReference type="SAM" id="MobiDB-lite"/>
    </source>
</evidence>
<dbReference type="Pfam" id="PF08529">
    <property type="entry name" value="NusA_N"/>
    <property type="match status" value="1"/>
</dbReference>
<keyword evidence="6 7" id="KW-0804">Transcription</keyword>
<keyword evidence="5 7" id="KW-0805">Transcription regulation</keyword>
<reference evidence="10 11" key="1">
    <citation type="journal article" date="2013" name="Genome Announc.">
        <title>Draft genome sequences for three mercury-methylating, sulfate-reducing bacteria.</title>
        <authorList>
            <person name="Brown S.D."/>
            <person name="Hurt R.A.Jr."/>
            <person name="Gilmour C.C."/>
            <person name="Elias D.A."/>
        </authorList>
    </citation>
    <scope>NUCLEOTIDE SEQUENCE [LARGE SCALE GENOMIC DNA]</scope>
    <source>
        <strain evidence="10 11">DSM 2059</strain>
    </source>
</reference>
<evidence type="ECO:0000256" key="1">
    <source>
        <dbReference type="ARBA" id="ARBA00022472"/>
    </source>
</evidence>
<protein>
    <recommendedName>
        <fullName evidence="7">Transcription termination/antitermination protein NusA</fullName>
    </recommendedName>
</protein>
<dbReference type="Pfam" id="PF14520">
    <property type="entry name" value="HHH_5"/>
    <property type="match status" value="1"/>
</dbReference>
<dbReference type="GO" id="GO:0031564">
    <property type="term" value="P:transcription antitermination"/>
    <property type="evidence" value="ECO:0007669"/>
    <property type="project" value="UniProtKB-UniRule"/>
</dbReference>
<dbReference type="InterPro" id="IPR058582">
    <property type="entry name" value="KH_NusA_2nd"/>
</dbReference>
<dbReference type="Pfam" id="PF26594">
    <property type="entry name" value="KH_NusA_2nd"/>
    <property type="match status" value="1"/>
</dbReference>
<keyword evidence="11" id="KW-1185">Reference proteome</keyword>
<dbReference type="OrthoDB" id="9807233at2"/>
<dbReference type="FunFam" id="2.40.50.140:FF:000058">
    <property type="entry name" value="Transcription termination/antitermination protein NusA"/>
    <property type="match status" value="1"/>
</dbReference>
<evidence type="ECO:0000256" key="7">
    <source>
        <dbReference type="HAMAP-Rule" id="MF_00945"/>
    </source>
</evidence>
<proteinExistence type="inferred from homology"/>
<dbReference type="Proteomes" id="UP000014977">
    <property type="component" value="Unassembled WGS sequence"/>
</dbReference>
<dbReference type="AlphaFoldDB" id="S7TPT7"/>
<dbReference type="PATRIC" id="fig|1121405.3.peg.2398"/>
<evidence type="ECO:0000313" key="11">
    <source>
        <dbReference type="Proteomes" id="UP000014977"/>
    </source>
</evidence>
<dbReference type="PANTHER" id="PTHR22648:SF0">
    <property type="entry name" value="TRANSCRIPTION TERMINATION_ANTITERMINATION PROTEIN NUSA"/>
    <property type="match status" value="1"/>
</dbReference>
<evidence type="ECO:0000256" key="3">
    <source>
        <dbReference type="ARBA" id="ARBA00022814"/>
    </source>
</evidence>
<dbReference type="CDD" id="cd04455">
    <property type="entry name" value="S1_NusA"/>
    <property type="match status" value="1"/>
</dbReference>
<dbReference type="CDD" id="cd22529">
    <property type="entry name" value="KH-II_NusA_rpt2"/>
    <property type="match status" value="1"/>
</dbReference>
<dbReference type="SUPFAM" id="SSF50249">
    <property type="entry name" value="Nucleic acid-binding proteins"/>
    <property type="match status" value="1"/>
</dbReference>
<keyword evidence="1 7" id="KW-0806">Transcription termination</keyword>
<comment type="function">
    <text evidence="7">Participates in both transcription termination and antitermination.</text>
</comment>
<dbReference type="SUPFAM" id="SSF69705">
    <property type="entry name" value="Transcription factor NusA, N-terminal domain"/>
    <property type="match status" value="1"/>
</dbReference>
<dbReference type="InterPro" id="IPR015946">
    <property type="entry name" value="KH_dom-like_a/b"/>
</dbReference>
<dbReference type="SUPFAM" id="SSF47794">
    <property type="entry name" value="Rad51 N-terminal domain-like"/>
    <property type="match status" value="1"/>
</dbReference>
<dbReference type="Gene3D" id="3.30.300.20">
    <property type="match status" value="2"/>
</dbReference>
<dbReference type="InterPro" id="IPR036555">
    <property type="entry name" value="NusA_N_sf"/>
</dbReference>
<comment type="subcellular location">
    <subcellularLocation>
        <location evidence="7">Cytoplasm</location>
    </subcellularLocation>
</comment>
<dbReference type="FunFam" id="3.30.300.20:FF:000005">
    <property type="entry name" value="Transcription termination/antitermination protein NusA"/>
    <property type="match status" value="1"/>
</dbReference>
<dbReference type="SMART" id="SM00322">
    <property type="entry name" value="KH"/>
    <property type="match status" value="2"/>
</dbReference>
<dbReference type="Gene3D" id="1.10.150.20">
    <property type="entry name" value="5' to 3' exonuclease, C-terminal subdomain"/>
    <property type="match status" value="1"/>
</dbReference>
<sequence length="482" mass="52713">MLIPDIKRVIEQVSRDKGIDVNVLIRTLEDALKSAAKKKFGNKIDIEVKYNEDSGEIEVFQFKEVVEEITDPELQIDLEAGLLLDPECEIGDWLGAKMDTESFGRIAAQSAKQVIIQKIKDAERDAIYANFINRKGEIINGIVQRIDRGQIIVNLGQAEAILPAREQVPKEVYRRGDRIRAYIMDVRNDPHGSQIILSRTHPEFLVSLFKTEVPEISEGIVTIMGAAREPGSRGKIAVSSNDSDIDPIGACVGMKGSRVQNVVQELRGEKIDIISWHVDPAKFVCNALAPAEISRVIIDEENRSMEVIVPDEFLSVAIGKKGQNVRLASKLTKWRLDVKSESRYSKAMKDGYNSLISLPGVGISLADALYENGFFSAEEIAKSTVEDLTRVRIVTEDEARDLIAAAKAYVAAAADDVEIDEKSAALPEEATDDTPSDNPEAAEDGKSGDEDEDGASAPTGGEETTPLAADTPPGPADDEEKE</sequence>
<evidence type="ECO:0000256" key="2">
    <source>
        <dbReference type="ARBA" id="ARBA00022490"/>
    </source>
</evidence>
<dbReference type="GO" id="GO:0005829">
    <property type="term" value="C:cytosol"/>
    <property type="evidence" value="ECO:0007669"/>
    <property type="project" value="TreeGrafter"/>
</dbReference>
<dbReference type="Gene3D" id="2.40.50.140">
    <property type="entry name" value="Nucleic acid-binding proteins"/>
    <property type="match status" value="1"/>
</dbReference>
<dbReference type="Pfam" id="PF00575">
    <property type="entry name" value="S1"/>
    <property type="match status" value="1"/>
</dbReference>
<comment type="caution">
    <text evidence="10">The sequence shown here is derived from an EMBL/GenBank/DDBJ whole genome shotgun (WGS) entry which is preliminary data.</text>
</comment>
<dbReference type="Pfam" id="PF13184">
    <property type="entry name" value="KH_NusA_1st"/>
    <property type="match status" value="1"/>
</dbReference>
<accession>S7TPT7</accession>
<dbReference type="SUPFAM" id="SSF54814">
    <property type="entry name" value="Prokaryotic type KH domain (KH-domain type II)"/>
    <property type="match status" value="2"/>
</dbReference>
<name>S7TPT7_DESML</name>
<dbReference type="SMART" id="SM00316">
    <property type="entry name" value="S1"/>
    <property type="match status" value="1"/>
</dbReference>
<comment type="similarity">
    <text evidence="7">Belongs to the NusA family.</text>
</comment>
<evidence type="ECO:0000256" key="5">
    <source>
        <dbReference type="ARBA" id="ARBA00023015"/>
    </source>
</evidence>
<evidence type="ECO:0000313" key="10">
    <source>
        <dbReference type="EMBL" id="EPR39227.1"/>
    </source>
</evidence>
<feature type="domain" description="S1 motif" evidence="9">
    <location>
        <begin position="136"/>
        <end position="200"/>
    </location>
</feature>
<dbReference type="HAMAP" id="MF_00945_B">
    <property type="entry name" value="NusA_B"/>
    <property type="match status" value="1"/>
</dbReference>
<dbReference type="InterPro" id="IPR004087">
    <property type="entry name" value="KH_dom"/>
</dbReference>
<dbReference type="CDD" id="cd02134">
    <property type="entry name" value="KH-II_NusA_rpt1"/>
    <property type="match status" value="1"/>
</dbReference>
<dbReference type="InterPro" id="IPR010213">
    <property type="entry name" value="TF_NusA"/>
</dbReference>
<dbReference type="GO" id="GO:0000166">
    <property type="term" value="F:nucleotide binding"/>
    <property type="evidence" value="ECO:0007669"/>
    <property type="project" value="InterPro"/>
</dbReference>
<dbReference type="FunFam" id="3.30.300.20:FF:000002">
    <property type="entry name" value="Transcription termination/antitermination protein NusA"/>
    <property type="match status" value="1"/>
</dbReference>
<dbReference type="eggNOG" id="COG0195">
    <property type="taxonomic scope" value="Bacteria"/>
</dbReference>
<dbReference type="InterPro" id="IPR025249">
    <property type="entry name" value="TF_NusA_KH_1st"/>
</dbReference>
<dbReference type="RefSeq" id="WP_020877488.1">
    <property type="nucleotide sequence ID" value="NZ_ATHJ01000091.1"/>
</dbReference>
<organism evidence="10 11">
    <name type="scientific">Desulfococcus multivorans DSM 2059</name>
    <dbReference type="NCBI Taxonomy" id="1121405"/>
    <lineage>
        <taxon>Bacteria</taxon>
        <taxon>Pseudomonadati</taxon>
        <taxon>Thermodesulfobacteriota</taxon>
        <taxon>Desulfobacteria</taxon>
        <taxon>Desulfobacterales</taxon>
        <taxon>Desulfococcaceae</taxon>
        <taxon>Desulfococcus</taxon>
    </lineage>
</organism>
<dbReference type="GO" id="GO:0006353">
    <property type="term" value="P:DNA-templated transcription termination"/>
    <property type="evidence" value="ECO:0007669"/>
    <property type="project" value="UniProtKB-UniRule"/>
</dbReference>
<evidence type="ECO:0000256" key="6">
    <source>
        <dbReference type="ARBA" id="ARBA00023163"/>
    </source>
</evidence>
<dbReference type="InterPro" id="IPR013735">
    <property type="entry name" value="TF_NusA_N"/>
</dbReference>
<dbReference type="GO" id="GO:0003700">
    <property type="term" value="F:DNA-binding transcription factor activity"/>
    <property type="evidence" value="ECO:0007669"/>
    <property type="project" value="InterPro"/>
</dbReference>
<dbReference type="EMBL" id="ATHJ01000091">
    <property type="protein sequence ID" value="EPR39227.1"/>
    <property type="molecule type" value="Genomic_DNA"/>
</dbReference>
<gene>
    <name evidence="7" type="primary">nusA</name>
    <name evidence="10" type="ORF">dsmv_2731</name>
</gene>
<evidence type="ECO:0000256" key="4">
    <source>
        <dbReference type="ARBA" id="ARBA00022884"/>
    </source>
</evidence>
<dbReference type="InterPro" id="IPR030842">
    <property type="entry name" value="TF_NusA_bacterial"/>
</dbReference>
<dbReference type="PANTHER" id="PTHR22648">
    <property type="entry name" value="TRANSCRIPTION TERMINATION FACTOR NUSA"/>
    <property type="match status" value="1"/>
</dbReference>
<evidence type="ECO:0000259" key="9">
    <source>
        <dbReference type="PROSITE" id="PS50126"/>
    </source>
</evidence>
<dbReference type="GO" id="GO:0003723">
    <property type="term" value="F:RNA binding"/>
    <property type="evidence" value="ECO:0007669"/>
    <property type="project" value="UniProtKB-UniRule"/>
</dbReference>
<comment type="subunit">
    <text evidence="7">Monomer. Binds directly to the core enzyme of the DNA-dependent RNA polymerase and to nascent RNA.</text>
</comment>
<dbReference type="NCBIfam" id="TIGR01953">
    <property type="entry name" value="NusA"/>
    <property type="match status" value="1"/>
</dbReference>
<keyword evidence="3 7" id="KW-0889">Transcription antitermination</keyword>